<accession>A0A2P6VJS2</accession>
<feature type="coiled-coil region" evidence="1">
    <location>
        <begin position="174"/>
        <end position="208"/>
    </location>
</feature>
<dbReference type="EMBL" id="LHPF02000005">
    <property type="protein sequence ID" value="PSC74324.1"/>
    <property type="molecule type" value="Genomic_DNA"/>
</dbReference>
<evidence type="ECO:0000313" key="4">
    <source>
        <dbReference type="Proteomes" id="UP000239649"/>
    </source>
</evidence>
<keyword evidence="4" id="KW-1185">Reference proteome</keyword>
<sequence length="494" mass="51396">MEGCFPQEWSAFGAAQAGWQAGGDAGDGPAPPAASRMQRAASAPAQHLSWQGGDALPVRSSQPNPEERVQAEQRQALLARLQAQQDALGRQRAEQNEWCQAAAALLRQPAGDRDGGGARRTSPAPAPLGLQQRSAPLLMRRAASAAAPLPAWQEEEVAQAEQAQQAQHAAQQAQRSASEELAVLSHRIEGLRAEVACLEAQQAELALAKEMAAGAAWQCSQQAQGGEPPLVEQCAAQQREWERRRLGWRAAEAAQQAGRGQQQPLMQQQQHLWQQAEASPRSACSDSPTLFAALGMALAPSPGVPAPITPPSPAANVQPEVHGILDTQMSYDTQDLMEAADALGLGDDEADGSGAAAEAAAAVEYGSGGGGGGWAPWTLHPVQAVAAAAAPPQPTVVLARAPAALPPPAAAMPVPPAAPLVEQPWASPFSALSDSPFLGAPPPLSPAPELPGRSHSSGAALQAQHGWHGRDQAQQDQQPDWRDAAAVFPCLRIA</sequence>
<evidence type="ECO:0000313" key="3">
    <source>
        <dbReference type="EMBL" id="PSC74324.1"/>
    </source>
</evidence>
<feature type="compositionally biased region" description="Pro residues" evidence="2">
    <location>
        <begin position="439"/>
        <end position="449"/>
    </location>
</feature>
<protein>
    <submittedName>
        <fullName evidence="3">Uncharacterized protein</fullName>
    </submittedName>
</protein>
<evidence type="ECO:0000256" key="2">
    <source>
        <dbReference type="SAM" id="MobiDB-lite"/>
    </source>
</evidence>
<keyword evidence="1" id="KW-0175">Coiled coil</keyword>
<gene>
    <name evidence="3" type="ORF">C2E20_2612</name>
</gene>
<comment type="caution">
    <text evidence="3">The sequence shown here is derived from an EMBL/GenBank/DDBJ whole genome shotgun (WGS) entry which is preliminary data.</text>
</comment>
<feature type="region of interest" description="Disordered" evidence="2">
    <location>
        <begin position="15"/>
        <end position="75"/>
    </location>
</feature>
<proteinExistence type="predicted"/>
<dbReference type="Proteomes" id="UP000239649">
    <property type="component" value="Unassembled WGS sequence"/>
</dbReference>
<feature type="region of interest" description="Disordered" evidence="2">
    <location>
        <begin position="109"/>
        <end position="130"/>
    </location>
</feature>
<name>A0A2P6VJS2_9CHLO</name>
<reference evidence="3 4" key="1">
    <citation type="journal article" date="2018" name="Plant J.">
        <title>Genome sequences of Chlorella sorokiniana UTEX 1602 and Micractinium conductrix SAG 241.80: implications to maltose excretion by a green alga.</title>
        <authorList>
            <person name="Arriola M.B."/>
            <person name="Velmurugan N."/>
            <person name="Zhang Y."/>
            <person name="Plunkett M.H."/>
            <person name="Hondzo H."/>
            <person name="Barney B.M."/>
        </authorList>
    </citation>
    <scope>NUCLEOTIDE SEQUENCE [LARGE SCALE GENOMIC DNA]</scope>
    <source>
        <strain evidence="3 4">SAG 241.80</strain>
    </source>
</reference>
<organism evidence="3 4">
    <name type="scientific">Micractinium conductrix</name>
    <dbReference type="NCBI Taxonomy" id="554055"/>
    <lineage>
        <taxon>Eukaryota</taxon>
        <taxon>Viridiplantae</taxon>
        <taxon>Chlorophyta</taxon>
        <taxon>core chlorophytes</taxon>
        <taxon>Trebouxiophyceae</taxon>
        <taxon>Chlorellales</taxon>
        <taxon>Chlorellaceae</taxon>
        <taxon>Chlorella clade</taxon>
        <taxon>Micractinium</taxon>
    </lineage>
</organism>
<evidence type="ECO:0000256" key="1">
    <source>
        <dbReference type="SAM" id="Coils"/>
    </source>
</evidence>
<dbReference type="AlphaFoldDB" id="A0A2P6VJS2"/>
<feature type="compositionally biased region" description="Basic and acidic residues" evidence="2">
    <location>
        <begin position="468"/>
        <end position="481"/>
    </location>
</feature>
<feature type="region of interest" description="Disordered" evidence="2">
    <location>
        <begin position="437"/>
        <end position="481"/>
    </location>
</feature>
<dbReference type="EMBL" id="LHPF02000005">
    <property type="protein sequence ID" value="PSC74325.1"/>
    <property type="molecule type" value="Genomic_DNA"/>
</dbReference>
<reference evidence="3" key="2">
    <citation type="submission" date="2018-02" db="EMBL/GenBank/DDBJ databases">
        <authorList>
            <person name="Cohen D.B."/>
            <person name="Kent A.D."/>
        </authorList>
    </citation>
    <scope>NUCLEOTIDE SEQUENCE</scope>
    <source>
        <strain evidence="3">SAG 241.80</strain>
    </source>
</reference>